<dbReference type="SUPFAM" id="SSF46785">
    <property type="entry name" value="Winged helix' DNA-binding domain"/>
    <property type="match status" value="1"/>
</dbReference>
<accession>A0ABU4K4Z2</accession>
<comment type="caution">
    <text evidence="3">The sequence shown here is derived from an EMBL/GenBank/DDBJ whole genome shotgun (WGS) entry which is preliminary data.</text>
</comment>
<dbReference type="InterPro" id="IPR036390">
    <property type="entry name" value="WH_DNA-bd_sf"/>
</dbReference>
<feature type="region of interest" description="Disordered" evidence="1">
    <location>
        <begin position="218"/>
        <end position="239"/>
    </location>
</feature>
<evidence type="ECO:0000313" key="4">
    <source>
        <dbReference type="Proteomes" id="UP001278571"/>
    </source>
</evidence>
<dbReference type="Pfam" id="PF12802">
    <property type="entry name" value="MarR_2"/>
    <property type="match status" value="1"/>
</dbReference>
<organism evidence="3 4">
    <name type="scientific">Streptomyces roseolus</name>
    <dbReference type="NCBI Taxonomy" id="67358"/>
    <lineage>
        <taxon>Bacteria</taxon>
        <taxon>Bacillati</taxon>
        <taxon>Actinomycetota</taxon>
        <taxon>Actinomycetes</taxon>
        <taxon>Kitasatosporales</taxon>
        <taxon>Streptomycetaceae</taxon>
        <taxon>Streptomyces</taxon>
    </lineage>
</organism>
<feature type="compositionally biased region" description="Pro residues" evidence="1">
    <location>
        <begin position="221"/>
        <end position="239"/>
    </location>
</feature>
<dbReference type="Proteomes" id="UP001278571">
    <property type="component" value="Unassembled WGS sequence"/>
</dbReference>
<dbReference type="PROSITE" id="PS51257">
    <property type="entry name" value="PROKAR_LIPOPROTEIN"/>
    <property type="match status" value="1"/>
</dbReference>
<feature type="region of interest" description="Disordered" evidence="1">
    <location>
        <begin position="93"/>
        <end position="142"/>
    </location>
</feature>
<dbReference type="EMBL" id="JAWJZF010000339">
    <property type="protein sequence ID" value="MDX2292797.1"/>
    <property type="molecule type" value="Genomic_DNA"/>
</dbReference>
<evidence type="ECO:0000256" key="1">
    <source>
        <dbReference type="SAM" id="MobiDB-lite"/>
    </source>
</evidence>
<evidence type="ECO:0000259" key="2">
    <source>
        <dbReference type="Pfam" id="PF12802"/>
    </source>
</evidence>
<proteinExistence type="predicted"/>
<protein>
    <submittedName>
        <fullName evidence="3">Helix-turn-helix domain-containing protein</fullName>
    </submittedName>
</protein>
<sequence length="276" mass="30311">MCHERTRLTRNFTVLDNALIQHEVLGGAAIAIACYIASQPEGTRVDIRTLADKLRFGRTTVSRALNALEAHGYLRRTVVRTPDGRVFTHTVFCHKPSQDQPAPQKPPRRHPPKPAPTPPPDPEPTPTRLTRRPLPPVPRPGFPARELLRVALRVLLDLRNADPRLYVSEADADHLALGVAAWLERDASPETIRHALTSHLPKGPLTHPAALLAHRLTTHLPPAPPPLPTPTHTPPPPPDPIWLCDDCDVTFKSPAPTCPSCGHTNATPSTRPVLRC</sequence>
<dbReference type="InterPro" id="IPR000835">
    <property type="entry name" value="HTH_MarR-typ"/>
</dbReference>
<name>A0ABU4K4Z2_9ACTN</name>
<dbReference type="InterPro" id="IPR036388">
    <property type="entry name" value="WH-like_DNA-bd_sf"/>
</dbReference>
<evidence type="ECO:0000313" key="3">
    <source>
        <dbReference type="EMBL" id="MDX2292797.1"/>
    </source>
</evidence>
<gene>
    <name evidence="3" type="ORF">R2363_11500</name>
</gene>
<dbReference type="RefSeq" id="WP_319009268.1">
    <property type="nucleotide sequence ID" value="NZ_JAWJZF010000339.1"/>
</dbReference>
<dbReference type="Gene3D" id="1.10.10.10">
    <property type="entry name" value="Winged helix-like DNA-binding domain superfamily/Winged helix DNA-binding domain"/>
    <property type="match status" value="1"/>
</dbReference>
<reference evidence="3 4" key="1">
    <citation type="submission" date="2023-10" db="EMBL/GenBank/DDBJ databases">
        <authorList>
            <person name="Wang X.X."/>
        </authorList>
    </citation>
    <scope>NUCLEOTIDE SEQUENCE [LARGE SCALE GENOMIC DNA]</scope>
    <source>
        <strain evidence="3 4">NBRC 12816</strain>
    </source>
</reference>
<feature type="compositionally biased region" description="Pro residues" evidence="1">
    <location>
        <begin position="113"/>
        <end position="125"/>
    </location>
</feature>
<feature type="domain" description="HTH marR-type" evidence="2">
    <location>
        <begin position="35"/>
        <end position="78"/>
    </location>
</feature>
<keyword evidence="4" id="KW-1185">Reference proteome</keyword>